<dbReference type="InterPro" id="IPR023799">
    <property type="entry name" value="RbfA_dom_sf"/>
</dbReference>
<dbReference type="GO" id="GO:0005829">
    <property type="term" value="C:cytosol"/>
    <property type="evidence" value="ECO:0007669"/>
    <property type="project" value="TreeGrafter"/>
</dbReference>
<evidence type="ECO:0000313" key="3">
    <source>
        <dbReference type="EMBL" id="SKC75077.1"/>
    </source>
</evidence>
<dbReference type="AlphaFoldDB" id="A0A1T5LGA3"/>
<evidence type="ECO:0000256" key="2">
    <source>
        <dbReference type="HAMAP-Rule" id="MF_00003"/>
    </source>
</evidence>
<dbReference type="GO" id="GO:0030490">
    <property type="term" value="P:maturation of SSU-rRNA"/>
    <property type="evidence" value="ECO:0007669"/>
    <property type="project" value="UniProtKB-UniRule"/>
</dbReference>
<proteinExistence type="inferred from homology"/>
<keyword evidence="2" id="KW-0963">Cytoplasm</keyword>
<keyword evidence="1 2" id="KW-0690">Ribosome biogenesis</keyword>
<comment type="similarity">
    <text evidence="2">Belongs to the RbfA family.</text>
</comment>
<dbReference type="SUPFAM" id="SSF89919">
    <property type="entry name" value="Ribosome-binding factor A, RbfA"/>
    <property type="match status" value="1"/>
</dbReference>
<dbReference type="NCBIfam" id="TIGR00082">
    <property type="entry name" value="rbfA"/>
    <property type="match status" value="1"/>
</dbReference>
<keyword evidence="4" id="KW-1185">Reference proteome</keyword>
<dbReference type="HAMAP" id="MF_00003">
    <property type="entry name" value="RbfA"/>
    <property type="match status" value="1"/>
</dbReference>
<dbReference type="Gene3D" id="3.30.300.20">
    <property type="match status" value="1"/>
</dbReference>
<protein>
    <recommendedName>
        <fullName evidence="2">Ribosome-binding factor A</fullName>
    </recommendedName>
</protein>
<dbReference type="GO" id="GO:0043024">
    <property type="term" value="F:ribosomal small subunit binding"/>
    <property type="evidence" value="ECO:0007669"/>
    <property type="project" value="TreeGrafter"/>
</dbReference>
<name>A0A1T5LGA3_9BACT</name>
<sequence length="125" mass="14466">MSSTRQLKYSKLIQKELSEIFQRDKRGILENAFVTLADVKMSPDLSVAKVYISMMLAKDKQKTLENINLRKKEIRHALGEKIGKQVRIIPELIFYIDEVEENAQRMDDLLKNLHIPPTDKTKPGV</sequence>
<comment type="subcellular location">
    <subcellularLocation>
        <location evidence="2">Cytoplasm</location>
    </subcellularLocation>
</comment>
<dbReference type="STRING" id="688867.SAMN05660236_3183"/>
<dbReference type="PANTHER" id="PTHR33515">
    <property type="entry name" value="RIBOSOME-BINDING FACTOR A, CHLOROPLASTIC-RELATED"/>
    <property type="match status" value="1"/>
</dbReference>
<dbReference type="PANTHER" id="PTHR33515:SF1">
    <property type="entry name" value="RIBOSOME-BINDING FACTOR A, CHLOROPLASTIC-RELATED"/>
    <property type="match status" value="1"/>
</dbReference>
<dbReference type="EMBL" id="FUZU01000002">
    <property type="protein sequence ID" value="SKC75077.1"/>
    <property type="molecule type" value="Genomic_DNA"/>
</dbReference>
<evidence type="ECO:0000313" key="4">
    <source>
        <dbReference type="Proteomes" id="UP000190961"/>
    </source>
</evidence>
<reference evidence="3 4" key="1">
    <citation type="submission" date="2017-02" db="EMBL/GenBank/DDBJ databases">
        <authorList>
            <person name="Peterson S.W."/>
        </authorList>
    </citation>
    <scope>NUCLEOTIDE SEQUENCE [LARGE SCALE GENOMIC DNA]</scope>
    <source>
        <strain evidence="3 4">DSM 25262</strain>
    </source>
</reference>
<dbReference type="OrthoDB" id="9811910at2"/>
<evidence type="ECO:0000256" key="1">
    <source>
        <dbReference type="ARBA" id="ARBA00022517"/>
    </source>
</evidence>
<dbReference type="InterPro" id="IPR015946">
    <property type="entry name" value="KH_dom-like_a/b"/>
</dbReference>
<dbReference type="Proteomes" id="UP000190961">
    <property type="component" value="Unassembled WGS sequence"/>
</dbReference>
<dbReference type="RefSeq" id="WP_079687731.1">
    <property type="nucleotide sequence ID" value="NZ_FUZU01000002.1"/>
</dbReference>
<accession>A0A1T5LGA3</accession>
<organism evidence="3 4">
    <name type="scientific">Ohtaekwangia koreensis</name>
    <dbReference type="NCBI Taxonomy" id="688867"/>
    <lineage>
        <taxon>Bacteria</taxon>
        <taxon>Pseudomonadati</taxon>
        <taxon>Bacteroidota</taxon>
        <taxon>Cytophagia</taxon>
        <taxon>Cytophagales</taxon>
        <taxon>Fulvivirgaceae</taxon>
        <taxon>Ohtaekwangia</taxon>
    </lineage>
</organism>
<comment type="function">
    <text evidence="2">One of several proteins that assist in the late maturation steps of the functional core of the 30S ribosomal subunit. Associates with free 30S ribosomal subunits (but not with 30S subunits that are part of 70S ribosomes or polysomes). Required for efficient processing of 16S rRNA. May interact with the 5'-terminal helix region of 16S rRNA.</text>
</comment>
<comment type="subunit">
    <text evidence="2">Monomer. Binds 30S ribosomal subunits, but not 50S ribosomal subunits or 70S ribosomes.</text>
</comment>
<dbReference type="InterPro" id="IPR000238">
    <property type="entry name" value="RbfA"/>
</dbReference>
<gene>
    <name evidence="2" type="primary">rbfA</name>
    <name evidence="3" type="ORF">SAMN05660236_3183</name>
</gene>
<dbReference type="Pfam" id="PF02033">
    <property type="entry name" value="RBFA"/>
    <property type="match status" value="1"/>
</dbReference>